<keyword evidence="9" id="KW-1185">Reference proteome</keyword>
<evidence type="ECO:0000256" key="1">
    <source>
        <dbReference type="ARBA" id="ARBA00004141"/>
    </source>
</evidence>
<feature type="transmembrane region" description="Helical" evidence="6">
    <location>
        <begin position="43"/>
        <end position="64"/>
    </location>
</feature>
<evidence type="ECO:0000256" key="5">
    <source>
        <dbReference type="ARBA" id="ARBA00023136"/>
    </source>
</evidence>
<feature type="transmembrane region" description="Helical" evidence="6">
    <location>
        <begin position="369"/>
        <end position="388"/>
    </location>
</feature>
<dbReference type="EMBL" id="JAAAUQ010000027">
    <property type="protein sequence ID" value="KAF9156362.1"/>
    <property type="molecule type" value="Genomic_DNA"/>
</dbReference>
<dbReference type="GO" id="GO:0005774">
    <property type="term" value="C:vacuolar membrane"/>
    <property type="evidence" value="ECO:0007669"/>
    <property type="project" value="TreeGrafter"/>
</dbReference>
<evidence type="ECO:0000256" key="4">
    <source>
        <dbReference type="ARBA" id="ARBA00022989"/>
    </source>
</evidence>
<dbReference type="GO" id="GO:0015179">
    <property type="term" value="F:L-amino acid transmembrane transporter activity"/>
    <property type="evidence" value="ECO:0007669"/>
    <property type="project" value="TreeGrafter"/>
</dbReference>
<reference evidence="8" key="1">
    <citation type="journal article" date="2020" name="Fungal Divers.">
        <title>Resolving the Mortierellaceae phylogeny through synthesis of multi-gene phylogenetics and phylogenomics.</title>
        <authorList>
            <person name="Vandepol N."/>
            <person name="Liber J."/>
            <person name="Desiro A."/>
            <person name="Na H."/>
            <person name="Kennedy M."/>
            <person name="Barry K."/>
            <person name="Grigoriev I.V."/>
            <person name="Miller A.N."/>
            <person name="O'Donnell K."/>
            <person name="Stajich J.E."/>
            <person name="Bonito G."/>
        </authorList>
    </citation>
    <scope>NUCLEOTIDE SEQUENCE</scope>
    <source>
        <strain evidence="8">NRRL 6426</strain>
    </source>
</reference>
<dbReference type="OrthoDB" id="40134at2759"/>
<accession>A0A9P5S6J5</accession>
<name>A0A9P5S6J5_9FUNG</name>
<proteinExistence type="inferred from homology"/>
<feature type="transmembrane region" description="Helical" evidence="6">
    <location>
        <begin position="298"/>
        <end position="322"/>
    </location>
</feature>
<evidence type="ECO:0000259" key="7">
    <source>
        <dbReference type="Pfam" id="PF01490"/>
    </source>
</evidence>
<gene>
    <name evidence="8" type="ORF">BG015_005806</name>
</gene>
<dbReference type="AlphaFoldDB" id="A0A9P5S6J5"/>
<evidence type="ECO:0000313" key="9">
    <source>
        <dbReference type="Proteomes" id="UP000748756"/>
    </source>
</evidence>
<keyword evidence="3 6" id="KW-0812">Transmembrane</keyword>
<organism evidence="8 9">
    <name type="scientific">Linnemannia schmuckeri</name>
    <dbReference type="NCBI Taxonomy" id="64567"/>
    <lineage>
        <taxon>Eukaryota</taxon>
        <taxon>Fungi</taxon>
        <taxon>Fungi incertae sedis</taxon>
        <taxon>Mucoromycota</taxon>
        <taxon>Mortierellomycotina</taxon>
        <taxon>Mortierellomycetes</taxon>
        <taxon>Mortierellales</taxon>
        <taxon>Mortierellaceae</taxon>
        <taxon>Linnemannia</taxon>
    </lineage>
</organism>
<evidence type="ECO:0000256" key="6">
    <source>
        <dbReference type="SAM" id="Phobius"/>
    </source>
</evidence>
<dbReference type="PANTHER" id="PTHR22950">
    <property type="entry name" value="AMINO ACID TRANSPORTER"/>
    <property type="match status" value="1"/>
</dbReference>
<feature type="transmembrane region" description="Helical" evidence="6">
    <location>
        <begin position="343"/>
        <end position="363"/>
    </location>
</feature>
<evidence type="ECO:0000256" key="3">
    <source>
        <dbReference type="ARBA" id="ARBA00022692"/>
    </source>
</evidence>
<dbReference type="Gene3D" id="1.20.1740.10">
    <property type="entry name" value="Amino acid/polyamine transporter I"/>
    <property type="match status" value="1"/>
</dbReference>
<dbReference type="PANTHER" id="PTHR22950:SF349">
    <property type="entry name" value="AMINO ACID TRANSPORTER TRANSMEMBRANE DOMAIN-CONTAINING PROTEIN"/>
    <property type="match status" value="1"/>
</dbReference>
<feature type="transmembrane region" description="Helical" evidence="6">
    <location>
        <begin position="221"/>
        <end position="242"/>
    </location>
</feature>
<feature type="transmembrane region" description="Helical" evidence="6">
    <location>
        <begin position="254"/>
        <end position="278"/>
    </location>
</feature>
<feature type="transmembrane region" description="Helical" evidence="6">
    <location>
        <begin position="179"/>
        <end position="201"/>
    </location>
</feature>
<comment type="similarity">
    <text evidence="2">Belongs to the amino acid/polyamine transporter 2 family.</text>
</comment>
<comment type="subcellular location">
    <subcellularLocation>
        <location evidence="1">Membrane</location>
        <topology evidence="1">Multi-pass membrane protein</topology>
    </subcellularLocation>
</comment>
<keyword evidence="4 6" id="KW-1133">Transmembrane helix</keyword>
<dbReference type="Proteomes" id="UP000748756">
    <property type="component" value="Unassembled WGS sequence"/>
</dbReference>
<feature type="transmembrane region" description="Helical" evidence="6">
    <location>
        <begin position="400"/>
        <end position="420"/>
    </location>
</feature>
<feature type="transmembrane region" description="Helical" evidence="6">
    <location>
        <begin position="116"/>
        <end position="140"/>
    </location>
</feature>
<feature type="transmembrane region" description="Helical" evidence="6">
    <location>
        <begin position="152"/>
        <end position="172"/>
    </location>
</feature>
<evidence type="ECO:0000313" key="8">
    <source>
        <dbReference type="EMBL" id="KAF9156362.1"/>
    </source>
</evidence>
<evidence type="ECO:0000256" key="2">
    <source>
        <dbReference type="ARBA" id="ARBA00008066"/>
    </source>
</evidence>
<feature type="transmembrane region" description="Helical" evidence="6">
    <location>
        <begin position="70"/>
        <end position="95"/>
    </location>
</feature>
<sequence>MSSAETTPLLSNASLYDVTKQALTGHHYKPDLLAERPEQGSSFAVYAVVVCIVAGSGTLGLPYALKLGGWIGVGVVILSLLMSIYTSVLLVRCLYYDGVQRLSSYQEVGRHAFGKAGLWTVWFFYATTVIGAPVMFLILAGTGLKAVSTLDISVKMWIWICATIVAIPFVLIKTMKEAAITSVLGALATVVLVIVAVRGSIVDLDNPVYADVNHSFVIFSHLPTAIASISMCFGGNAIYIHVEESMRYPKSWNRVVAAALCTCTVFYLTVAIPGYMAYGDLAESPILNNLPKDSFTTLGTVVIIVHVLLTAPLLLTSFALEIERLANITVSSRGQVMERVYRTVLRLVIVGVCACIACTVPYFGDFLSLLGALSNCTLIFVLPVVFYAKLVGWRQMGWLELIWCMIIIVIGVVSAIIGSIDAIQALKEDFENDPSII</sequence>
<feature type="domain" description="Amino acid transporter transmembrane" evidence="7">
    <location>
        <begin position="40"/>
        <end position="423"/>
    </location>
</feature>
<protein>
    <recommendedName>
        <fullName evidence="7">Amino acid transporter transmembrane domain-containing protein</fullName>
    </recommendedName>
</protein>
<dbReference type="Pfam" id="PF01490">
    <property type="entry name" value="Aa_trans"/>
    <property type="match status" value="1"/>
</dbReference>
<dbReference type="InterPro" id="IPR013057">
    <property type="entry name" value="AA_transpt_TM"/>
</dbReference>
<comment type="caution">
    <text evidence="8">The sequence shown here is derived from an EMBL/GenBank/DDBJ whole genome shotgun (WGS) entry which is preliminary data.</text>
</comment>
<keyword evidence="5 6" id="KW-0472">Membrane</keyword>